<dbReference type="PANTHER" id="PTHR42715">
    <property type="entry name" value="BETA-GLUCOSIDASE"/>
    <property type="match status" value="1"/>
</dbReference>
<dbReference type="InterPro" id="IPR001764">
    <property type="entry name" value="Glyco_hydro_3_N"/>
</dbReference>
<dbReference type="PROSITE" id="PS51820">
    <property type="entry name" value="PA14"/>
    <property type="match status" value="1"/>
</dbReference>
<dbReference type="Pfam" id="PF14310">
    <property type="entry name" value="Fn3-like"/>
    <property type="match status" value="1"/>
</dbReference>
<dbReference type="InterPro" id="IPR050288">
    <property type="entry name" value="Cellulose_deg_GH3"/>
</dbReference>
<proteinExistence type="inferred from homology"/>
<comment type="pathway">
    <text evidence="2 10">Glycan metabolism; cellulose degradation.</text>
</comment>
<protein>
    <recommendedName>
        <fullName evidence="4 10">beta-glucosidase</fullName>
        <ecNumber evidence="4 10">3.2.1.21</ecNumber>
    </recommendedName>
</protein>
<dbReference type="SMART" id="SM01217">
    <property type="entry name" value="Fn3_like"/>
    <property type="match status" value="1"/>
</dbReference>
<dbReference type="SMART" id="SM00758">
    <property type="entry name" value="PA14"/>
    <property type="match status" value="1"/>
</dbReference>
<dbReference type="AlphaFoldDB" id="A0A292PR04"/>
<evidence type="ECO:0000259" key="11">
    <source>
        <dbReference type="PROSITE" id="PS51820"/>
    </source>
</evidence>
<dbReference type="Pfam" id="PF00933">
    <property type="entry name" value="Glyco_hydro_3"/>
    <property type="match status" value="1"/>
</dbReference>
<comment type="similarity">
    <text evidence="3 10">Belongs to the glycosyl hydrolase 3 family.</text>
</comment>
<dbReference type="Pfam" id="PF01915">
    <property type="entry name" value="Glyco_hydro_3_C"/>
    <property type="match status" value="1"/>
</dbReference>
<evidence type="ECO:0000256" key="1">
    <source>
        <dbReference type="ARBA" id="ARBA00000448"/>
    </source>
</evidence>
<evidence type="ECO:0000256" key="3">
    <source>
        <dbReference type="ARBA" id="ARBA00005336"/>
    </source>
</evidence>
<dbReference type="SUPFAM" id="SSF56988">
    <property type="entry name" value="Anthrax protective antigen"/>
    <property type="match status" value="1"/>
</dbReference>
<dbReference type="EMBL" id="LN891092">
    <property type="protein sequence ID" value="CUS09211.1"/>
    <property type="molecule type" value="Genomic_DNA"/>
</dbReference>
<dbReference type="Proteomes" id="UP001412239">
    <property type="component" value="Unassembled WGS sequence"/>
</dbReference>
<keyword evidence="7 10" id="KW-0119">Carbohydrate metabolism</keyword>
<accession>A0A292PR04</accession>
<dbReference type="InterPro" id="IPR013783">
    <property type="entry name" value="Ig-like_fold"/>
</dbReference>
<dbReference type="SUPFAM" id="SSF51445">
    <property type="entry name" value="(Trans)glycosidases"/>
    <property type="match status" value="1"/>
</dbReference>
<dbReference type="InterPro" id="IPR026891">
    <property type="entry name" value="Fn3-like"/>
</dbReference>
<evidence type="ECO:0000256" key="10">
    <source>
        <dbReference type="RuleBase" id="RU361161"/>
    </source>
</evidence>
<dbReference type="InterPro" id="IPR036881">
    <property type="entry name" value="Glyco_hydro_3_C_sf"/>
</dbReference>
<dbReference type="Pfam" id="PF07691">
    <property type="entry name" value="PA14"/>
    <property type="match status" value="1"/>
</dbReference>
<evidence type="ECO:0000313" key="13">
    <source>
        <dbReference type="Proteomes" id="UP001412239"/>
    </source>
</evidence>
<evidence type="ECO:0000256" key="9">
    <source>
        <dbReference type="ARBA" id="ARBA00023326"/>
    </source>
</evidence>
<keyword evidence="9 10" id="KW-0624">Polysaccharide degradation</keyword>
<keyword evidence="6" id="KW-0325">Glycoprotein</keyword>
<gene>
    <name evidence="12" type="ORF">GSTUAT00006691001</name>
</gene>
<evidence type="ECO:0000256" key="2">
    <source>
        <dbReference type="ARBA" id="ARBA00004987"/>
    </source>
</evidence>
<dbReference type="InterPro" id="IPR011658">
    <property type="entry name" value="PA14_dom"/>
</dbReference>
<dbReference type="GO" id="GO:0030245">
    <property type="term" value="P:cellulose catabolic process"/>
    <property type="evidence" value="ECO:0007669"/>
    <property type="project" value="UniProtKB-UniPathway"/>
</dbReference>
<dbReference type="InterPro" id="IPR036962">
    <property type="entry name" value="Glyco_hydro_3_N_sf"/>
</dbReference>
<dbReference type="EC" id="3.2.1.21" evidence="4 10"/>
<dbReference type="PRINTS" id="PR00133">
    <property type="entry name" value="GLHYDRLASE3"/>
</dbReference>
<feature type="domain" description="PA14" evidence="11">
    <location>
        <begin position="411"/>
        <end position="560"/>
    </location>
</feature>
<dbReference type="InterPro" id="IPR037524">
    <property type="entry name" value="PA14/GLEYA"/>
</dbReference>
<comment type="catalytic activity">
    <reaction evidence="1 10">
        <text>Hydrolysis of terminal, non-reducing beta-D-glucosyl residues with release of beta-D-glucose.</text>
        <dbReference type="EC" id="3.2.1.21"/>
    </reaction>
</comment>
<dbReference type="Gene3D" id="2.60.120.260">
    <property type="entry name" value="Galactose-binding domain-like"/>
    <property type="match status" value="1"/>
</dbReference>
<evidence type="ECO:0000256" key="5">
    <source>
        <dbReference type="ARBA" id="ARBA00022801"/>
    </source>
</evidence>
<dbReference type="Gene3D" id="3.40.50.1700">
    <property type="entry name" value="Glycoside hydrolase family 3 C-terminal domain"/>
    <property type="match status" value="1"/>
</dbReference>
<dbReference type="UniPathway" id="UPA00696"/>
<evidence type="ECO:0000313" key="12">
    <source>
        <dbReference type="EMBL" id="CUS09211.1"/>
    </source>
</evidence>
<evidence type="ECO:0000256" key="8">
    <source>
        <dbReference type="ARBA" id="ARBA00023295"/>
    </source>
</evidence>
<dbReference type="GO" id="GO:0008422">
    <property type="term" value="F:beta-glucosidase activity"/>
    <property type="evidence" value="ECO:0007669"/>
    <property type="project" value="UniProtKB-EC"/>
</dbReference>
<dbReference type="InterPro" id="IPR002772">
    <property type="entry name" value="Glyco_hydro_3_C"/>
</dbReference>
<name>A0A292PR04_9PEZI</name>
<dbReference type="InterPro" id="IPR019800">
    <property type="entry name" value="Glyco_hydro_3_AS"/>
</dbReference>
<dbReference type="Gene3D" id="2.60.40.10">
    <property type="entry name" value="Immunoglobulins"/>
    <property type="match status" value="1"/>
</dbReference>
<dbReference type="PANTHER" id="PTHR42715:SF3">
    <property type="entry name" value="BETA-GLUCOSIDASE B-RELATED"/>
    <property type="match status" value="1"/>
</dbReference>
<dbReference type="InterPro" id="IPR017853">
    <property type="entry name" value="GH"/>
</dbReference>
<dbReference type="PROSITE" id="PS00775">
    <property type="entry name" value="GLYCOSYL_HYDROL_F3"/>
    <property type="match status" value="1"/>
</dbReference>
<sequence>MQLTPDMKSWVESKIQELTLEEKAFLLSGVDIWRTHAVPRVEIPQLKTTDGPVGVRGGTMVDGTTAALTPSAVSLSATWDVEIVAGIGDLLATEVRDKKADILLAPTVCLHRSPLGGRNFESFSGDDPFLGGKLAASYINAVEKHGIATTIKHFAANDQETRRFVVDQVITDRCLRELHLVPFQIAIRDSNPSCVMASYSKMNGVYASNNKRLLTGILRDEWKFDGIVMSDWFGVNSIVPSVEAGLDLEMPGPARKRGKNLVDAVNKGFMMESTLNINVRRVLGLIYKTGKYKHPLREEEPEVANNRPEHRAFLRRAASEGIVLLKNERGLLPLKLEKAKQVAFIGPNARASVAAGGGSAALNPHYRQNPYDSFVENAASKFPNLKAEHAKGCLANKWVPLFPETCVSPENGKHGMYMEYFDNTALRGPAVHAAHRESTLLSCYDNLPKSFVPGKRYSYRATGLLTPKTSGRHTFSMGSCGPGRLLVDKKVIINIWNRTKESERSEMFMAYASPEVRHDLDMVGGKTYLIEVEGVSKELDPIPVHYTNELYRDEVMDGSRVGFTEEVKDDLLGEAVDLAKESDLVVLVVGKNIEWESEAYDMKSMDLPGGQDELITKVLKANQNSIIVNQSGSPITMPWVDQASTVLQAWYQGQELGNALWDVLVGNISPCGKLPVTFPKRLEDTPSFHNFPGENDRVVYGEGIWLGYRHYDKAKVDPLFPFGFGLSYTKFEYKNTRVSSEIFKDKTTVSVDVTNVGRMAGKESIQFYVSQTSKPGLARPIKELKGFAKVDLKPGETKTASYVLDKYALGYYDEKKMSWVVDKDAQFQVHAAASSRDIRGSVKFRVSGTMQWIN</sequence>
<organism evidence="12 13">
    <name type="scientific">Tuber aestivum</name>
    <name type="common">summer truffle</name>
    <dbReference type="NCBI Taxonomy" id="59557"/>
    <lineage>
        <taxon>Eukaryota</taxon>
        <taxon>Fungi</taxon>
        <taxon>Dikarya</taxon>
        <taxon>Ascomycota</taxon>
        <taxon>Pezizomycotina</taxon>
        <taxon>Pezizomycetes</taxon>
        <taxon>Pezizales</taxon>
        <taxon>Tuberaceae</taxon>
        <taxon>Tuber</taxon>
    </lineage>
</organism>
<keyword evidence="8 10" id="KW-0326">Glycosidase</keyword>
<dbReference type="Gene3D" id="3.20.20.300">
    <property type="entry name" value="Glycoside hydrolase, family 3, N-terminal domain"/>
    <property type="match status" value="1"/>
</dbReference>
<evidence type="ECO:0000256" key="4">
    <source>
        <dbReference type="ARBA" id="ARBA00012744"/>
    </source>
</evidence>
<evidence type="ECO:0000256" key="6">
    <source>
        <dbReference type="ARBA" id="ARBA00023180"/>
    </source>
</evidence>
<keyword evidence="5 10" id="KW-0378">Hydrolase</keyword>
<evidence type="ECO:0000256" key="7">
    <source>
        <dbReference type="ARBA" id="ARBA00023277"/>
    </source>
</evidence>
<reference evidence="12" key="1">
    <citation type="submission" date="2015-10" db="EMBL/GenBank/DDBJ databases">
        <authorList>
            <person name="Regsiter A."/>
            <person name="william w."/>
        </authorList>
    </citation>
    <scope>NUCLEOTIDE SEQUENCE</scope>
    <source>
        <strain evidence="12">Montdore</strain>
    </source>
</reference>
<dbReference type="FunFam" id="2.60.40.10:FF:000495">
    <property type="entry name" value="Periplasmic beta-glucosidase"/>
    <property type="match status" value="1"/>
</dbReference>
<keyword evidence="13" id="KW-1185">Reference proteome</keyword>
<dbReference type="SUPFAM" id="SSF52279">
    <property type="entry name" value="Beta-D-glucan exohydrolase, C-terminal domain"/>
    <property type="match status" value="1"/>
</dbReference>